<keyword evidence="1" id="KW-0812">Transmembrane</keyword>
<dbReference type="WBParaSite" id="Csp11.Scaffold629.g13088.t1">
    <property type="protein sequence ID" value="Csp11.Scaffold629.g13088.t1"/>
    <property type="gene ID" value="Csp11.Scaffold629.g13088"/>
</dbReference>
<sequence>MYVLRFIQPEFLLNTIHWNGGGICMNKLFEKVCFEERYPNEVTPKSMIPVKEKPILYFYELSLLMITFVLWMFVIKRVVKSKVEFPNEHKILGRKGFS</sequence>
<keyword evidence="2" id="KW-1185">Reference proteome</keyword>
<proteinExistence type="predicted"/>
<evidence type="ECO:0000313" key="3">
    <source>
        <dbReference type="WBParaSite" id="Csp11.Scaffold629.g13088.t1"/>
    </source>
</evidence>
<dbReference type="AlphaFoldDB" id="A0A1I7TYK6"/>
<accession>A0A1I7TYK6</accession>
<reference evidence="3" key="1">
    <citation type="submission" date="2016-11" db="UniProtKB">
        <authorList>
            <consortium name="WormBaseParasite"/>
        </authorList>
    </citation>
    <scope>IDENTIFICATION</scope>
</reference>
<evidence type="ECO:0000256" key="1">
    <source>
        <dbReference type="SAM" id="Phobius"/>
    </source>
</evidence>
<keyword evidence="1" id="KW-0472">Membrane</keyword>
<keyword evidence="1" id="KW-1133">Transmembrane helix</keyword>
<organism evidence="2 3">
    <name type="scientific">Caenorhabditis tropicalis</name>
    <dbReference type="NCBI Taxonomy" id="1561998"/>
    <lineage>
        <taxon>Eukaryota</taxon>
        <taxon>Metazoa</taxon>
        <taxon>Ecdysozoa</taxon>
        <taxon>Nematoda</taxon>
        <taxon>Chromadorea</taxon>
        <taxon>Rhabditida</taxon>
        <taxon>Rhabditina</taxon>
        <taxon>Rhabditomorpha</taxon>
        <taxon>Rhabditoidea</taxon>
        <taxon>Rhabditidae</taxon>
        <taxon>Peloderinae</taxon>
        <taxon>Caenorhabditis</taxon>
    </lineage>
</organism>
<dbReference type="Proteomes" id="UP000095282">
    <property type="component" value="Unplaced"/>
</dbReference>
<feature type="transmembrane region" description="Helical" evidence="1">
    <location>
        <begin position="55"/>
        <end position="75"/>
    </location>
</feature>
<name>A0A1I7TYK6_9PELO</name>
<protein>
    <submittedName>
        <fullName evidence="3">Uncharacterized protein</fullName>
    </submittedName>
</protein>
<evidence type="ECO:0000313" key="2">
    <source>
        <dbReference type="Proteomes" id="UP000095282"/>
    </source>
</evidence>